<protein>
    <recommendedName>
        <fullName evidence="11">Cytochrome c oxidase polypeptide V</fullName>
    </recommendedName>
</protein>
<keyword evidence="5" id="KW-0999">Mitochondrion inner membrane</keyword>
<keyword evidence="10" id="KW-0472">Membrane</keyword>
<dbReference type="GO" id="GO:0016491">
    <property type="term" value="F:oxidoreductase activity"/>
    <property type="evidence" value="ECO:0007669"/>
    <property type="project" value="UniProtKB-KW"/>
</dbReference>
<dbReference type="AlphaFoldDB" id="A0A6A6NSJ1"/>
<evidence type="ECO:0000256" key="11">
    <source>
        <dbReference type="ARBA" id="ARBA00081365"/>
    </source>
</evidence>
<dbReference type="SUPFAM" id="SSF81406">
    <property type="entry name" value="Mitochondrial cytochrome c oxidase subunit IV"/>
    <property type="match status" value="1"/>
</dbReference>
<dbReference type="Gene3D" id="1.10.442.10">
    <property type="entry name" value="Cytochrome c oxidase subunit IV"/>
    <property type="match status" value="1"/>
</dbReference>
<proteinExistence type="inferred from homology"/>
<dbReference type="PANTHER" id="PTHR10707:SF10">
    <property type="entry name" value="CYTOCHROME C OXIDASE SUBUNIT 4"/>
    <property type="match status" value="1"/>
</dbReference>
<evidence type="ECO:0000256" key="1">
    <source>
        <dbReference type="ARBA" id="ARBA00004434"/>
    </source>
</evidence>
<dbReference type="GO" id="GO:0006123">
    <property type="term" value="P:mitochondrial electron transport, cytochrome c to oxygen"/>
    <property type="evidence" value="ECO:0007669"/>
    <property type="project" value="InterPro"/>
</dbReference>
<name>A0A6A6NSJ1_9PEZI</name>
<evidence type="ECO:0000256" key="8">
    <source>
        <dbReference type="ARBA" id="ARBA00023002"/>
    </source>
</evidence>
<comment type="pathway">
    <text evidence="2">Energy metabolism; oxidative phosphorylation.</text>
</comment>
<dbReference type="OrthoDB" id="186013at2759"/>
<evidence type="ECO:0000313" key="12">
    <source>
        <dbReference type="EMBL" id="KAF2454467.1"/>
    </source>
</evidence>
<gene>
    <name evidence="12" type="ORF">BDY21DRAFT_291402</name>
</gene>
<accession>A0A6A6NSJ1</accession>
<evidence type="ECO:0000256" key="3">
    <source>
        <dbReference type="ARBA" id="ARBA00008135"/>
    </source>
</evidence>
<evidence type="ECO:0000256" key="6">
    <source>
        <dbReference type="ARBA" id="ARBA00022946"/>
    </source>
</evidence>
<dbReference type="EMBL" id="MU001691">
    <property type="protein sequence ID" value="KAF2454467.1"/>
    <property type="molecule type" value="Genomic_DNA"/>
</dbReference>
<dbReference type="PANTHER" id="PTHR10707">
    <property type="entry name" value="CYTOCHROME C OXIDASE SUBUNIT IV"/>
    <property type="match status" value="1"/>
</dbReference>
<dbReference type="InterPro" id="IPR036639">
    <property type="entry name" value="Cyt_c_oxidase_su4_sf"/>
</dbReference>
<organism evidence="12 13">
    <name type="scientific">Lineolata rhizophorae</name>
    <dbReference type="NCBI Taxonomy" id="578093"/>
    <lineage>
        <taxon>Eukaryota</taxon>
        <taxon>Fungi</taxon>
        <taxon>Dikarya</taxon>
        <taxon>Ascomycota</taxon>
        <taxon>Pezizomycotina</taxon>
        <taxon>Dothideomycetes</taxon>
        <taxon>Dothideomycetes incertae sedis</taxon>
        <taxon>Lineolatales</taxon>
        <taxon>Lineolataceae</taxon>
        <taxon>Lineolata</taxon>
    </lineage>
</organism>
<dbReference type="CDD" id="cd00922">
    <property type="entry name" value="Cyt_c_Oxidase_IV"/>
    <property type="match status" value="1"/>
</dbReference>
<reference evidence="12" key="1">
    <citation type="journal article" date="2020" name="Stud. Mycol.">
        <title>101 Dothideomycetes genomes: a test case for predicting lifestyles and emergence of pathogens.</title>
        <authorList>
            <person name="Haridas S."/>
            <person name="Albert R."/>
            <person name="Binder M."/>
            <person name="Bloem J."/>
            <person name="Labutti K."/>
            <person name="Salamov A."/>
            <person name="Andreopoulos B."/>
            <person name="Baker S."/>
            <person name="Barry K."/>
            <person name="Bills G."/>
            <person name="Bluhm B."/>
            <person name="Cannon C."/>
            <person name="Castanera R."/>
            <person name="Culley D."/>
            <person name="Daum C."/>
            <person name="Ezra D."/>
            <person name="Gonzalez J."/>
            <person name="Henrissat B."/>
            <person name="Kuo A."/>
            <person name="Liang C."/>
            <person name="Lipzen A."/>
            <person name="Lutzoni F."/>
            <person name="Magnuson J."/>
            <person name="Mondo S."/>
            <person name="Nolan M."/>
            <person name="Ohm R."/>
            <person name="Pangilinan J."/>
            <person name="Park H.-J."/>
            <person name="Ramirez L."/>
            <person name="Alfaro M."/>
            <person name="Sun H."/>
            <person name="Tritt A."/>
            <person name="Yoshinaga Y."/>
            <person name="Zwiers L.-H."/>
            <person name="Turgeon B."/>
            <person name="Goodwin S."/>
            <person name="Spatafora J."/>
            <person name="Crous P."/>
            <person name="Grigoriev I."/>
        </authorList>
    </citation>
    <scope>NUCLEOTIDE SEQUENCE</scope>
    <source>
        <strain evidence="12">ATCC 16933</strain>
    </source>
</reference>
<evidence type="ECO:0000256" key="10">
    <source>
        <dbReference type="ARBA" id="ARBA00023136"/>
    </source>
</evidence>
<keyword evidence="8" id="KW-0560">Oxidoreductase</keyword>
<keyword evidence="4" id="KW-0812">Transmembrane</keyword>
<dbReference type="InterPro" id="IPR004203">
    <property type="entry name" value="Cyt_c_oxidase_su4_fam"/>
</dbReference>
<dbReference type="Pfam" id="PF02936">
    <property type="entry name" value="COX4"/>
    <property type="match status" value="1"/>
</dbReference>
<keyword evidence="6" id="KW-0809">Transit peptide</keyword>
<dbReference type="GO" id="GO:0005743">
    <property type="term" value="C:mitochondrial inner membrane"/>
    <property type="evidence" value="ECO:0007669"/>
    <property type="project" value="UniProtKB-SubCell"/>
</dbReference>
<dbReference type="Proteomes" id="UP000799766">
    <property type="component" value="Unassembled WGS sequence"/>
</dbReference>
<comment type="similarity">
    <text evidence="3">Belongs to the cytochrome c oxidase IV family.</text>
</comment>
<keyword evidence="7" id="KW-1133">Transmembrane helix</keyword>
<dbReference type="GO" id="GO:0045277">
    <property type="term" value="C:respiratory chain complex IV"/>
    <property type="evidence" value="ECO:0007669"/>
    <property type="project" value="InterPro"/>
</dbReference>
<evidence type="ECO:0000256" key="2">
    <source>
        <dbReference type="ARBA" id="ARBA00004673"/>
    </source>
</evidence>
<evidence type="ECO:0000256" key="5">
    <source>
        <dbReference type="ARBA" id="ARBA00022792"/>
    </source>
</evidence>
<evidence type="ECO:0000256" key="9">
    <source>
        <dbReference type="ARBA" id="ARBA00023128"/>
    </source>
</evidence>
<keyword evidence="9" id="KW-0496">Mitochondrion</keyword>
<dbReference type="FunFam" id="1.10.442.10:FF:000002">
    <property type="entry name" value="Cytochrome c oxidase subunit V"/>
    <property type="match status" value="1"/>
</dbReference>
<keyword evidence="13" id="KW-1185">Reference proteome</keyword>
<evidence type="ECO:0000313" key="13">
    <source>
        <dbReference type="Proteomes" id="UP000799766"/>
    </source>
</evidence>
<comment type="subcellular location">
    <subcellularLocation>
        <location evidence="1">Mitochondrion inner membrane</location>
        <topology evidence="1">Single-pass membrane protein</topology>
    </subcellularLocation>
</comment>
<evidence type="ECO:0000256" key="4">
    <source>
        <dbReference type="ARBA" id="ARBA00022692"/>
    </source>
</evidence>
<evidence type="ECO:0000256" key="7">
    <source>
        <dbReference type="ARBA" id="ARBA00022989"/>
    </source>
</evidence>
<sequence>MRRVAVAPPARAAATQAISNPTLANIEKRWEDMPPQEQAELWMALRDRMKNDWHDMTLQEKKAAYWIAFGPHGPRALPPPGENWEVFKGVIKYLALSFAIFGLTRYFSRDPPKTMTREWQEKTEEYAREQRMEPVTGYKGMWIQSKPGGEKYKKALEAEDEF</sequence>